<keyword evidence="4" id="KW-1185">Reference proteome</keyword>
<dbReference type="Gene3D" id="3.10.450.160">
    <property type="entry name" value="inner membrane protein cigr"/>
    <property type="match status" value="1"/>
</dbReference>
<gene>
    <name evidence="3" type="ORF">DOO78_09005</name>
</gene>
<evidence type="ECO:0008006" key="5">
    <source>
        <dbReference type="Google" id="ProtNLM"/>
    </source>
</evidence>
<dbReference type="Proteomes" id="UP000249065">
    <property type="component" value="Unassembled WGS sequence"/>
</dbReference>
<dbReference type="EMBL" id="QLIX01000005">
    <property type="protein sequence ID" value="RAI59170.1"/>
    <property type="molecule type" value="Genomic_DNA"/>
</dbReference>
<accession>A0A327M8B9</accession>
<evidence type="ECO:0000313" key="4">
    <source>
        <dbReference type="Proteomes" id="UP000249065"/>
    </source>
</evidence>
<dbReference type="RefSeq" id="WP_111469428.1">
    <property type="nucleotide sequence ID" value="NZ_QLIX01000005.1"/>
</dbReference>
<evidence type="ECO:0000256" key="2">
    <source>
        <dbReference type="SAM" id="SignalP"/>
    </source>
</evidence>
<organism evidence="3 4">
    <name type="scientific">Roseicella frigidaeris</name>
    <dbReference type="NCBI Taxonomy" id="2230885"/>
    <lineage>
        <taxon>Bacteria</taxon>
        <taxon>Pseudomonadati</taxon>
        <taxon>Pseudomonadota</taxon>
        <taxon>Alphaproteobacteria</taxon>
        <taxon>Acetobacterales</taxon>
        <taxon>Roseomonadaceae</taxon>
        <taxon>Roseicella</taxon>
    </lineage>
</organism>
<feature type="chain" id="PRO_5016389051" description="DUF1236 domain-containing protein" evidence="2">
    <location>
        <begin position="23"/>
        <end position="144"/>
    </location>
</feature>
<feature type="signal peptide" evidence="2">
    <location>
        <begin position="1"/>
        <end position="22"/>
    </location>
</feature>
<feature type="compositionally biased region" description="Low complexity" evidence="1">
    <location>
        <begin position="36"/>
        <end position="53"/>
    </location>
</feature>
<evidence type="ECO:0000256" key="1">
    <source>
        <dbReference type="SAM" id="MobiDB-lite"/>
    </source>
</evidence>
<sequence length="144" mass="14617">MTGRRAALLAVAALLAAGPAVARDAARDRRPERPKPAAGPARPRARPAAAGPELNAVDRETVRAWLAAHPDWTPPGPPAGAPAARPVRGKALPAGVAGEALPPELAMQLPYFPGYRYRALGGDLVLLAKGGGLVAGVLPGALAR</sequence>
<dbReference type="AlphaFoldDB" id="A0A327M8B9"/>
<proteinExistence type="predicted"/>
<reference evidence="4" key="1">
    <citation type="submission" date="2018-06" db="EMBL/GenBank/DDBJ databases">
        <authorList>
            <person name="Khan S.A."/>
        </authorList>
    </citation>
    <scope>NUCLEOTIDE SEQUENCE [LARGE SCALE GENOMIC DNA]</scope>
    <source>
        <strain evidence="4">DB-1506</strain>
    </source>
</reference>
<keyword evidence="2" id="KW-0732">Signal</keyword>
<name>A0A327M8B9_9PROT</name>
<feature type="region of interest" description="Disordered" evidence="1">
    <location>
        <begin position="19"/>
        <end position="53"/>
    </location>
</feature>
<evidence type="ECO:0000313" key="3">
    <source>
        <dbReference type="EMBL" id="RAI59170.1"/>
    </source>
</evidence>
<protein>
    <recommendedName>
        <fullName evidence="5">DUF1236 domain-containing protein</fullName>
    </recommendedName>
</protein>
<feature type="compositionally biased region" description="Basic and acidic residues" evidence="1">
    <location>
        <begin position="24"/>
        <end position="35"/>
    </location>
</feature>
<comment type="caution">
    <text evidence="3">The sequence shown here is derived from an EMBL/GenBank/DDBJ whole genome shotgun (WGS) entry which is preliminary data.</text>
</comment>